<accession>A0ABW4F517</accession>
<dbReference type="Proteomes" id="UP001597114">
    <property type="component" value="Unassembled WGS sequence"/>
</dbReference>
<evidence type="ECO:0000313" key="2">
    <source>
        <dbReference type="Proteomes" id="UP001597114"/>
    </source>
</evidence>
<organism evidence="1 2">
    <name type="scientific">Pseudonocardia yunnanensis</name>
    <dbReference type="NCBI Taxonomy" id="58107"/>
    <lineage>
        <taxon>Bacteria</taxon>
        <taxon>Bacillati</taxon>
        <taxon>Actinomycetota</taxon>
        <taxon>Actinomycetes</taxon>
        <taxon>Pseudonocardiales</taxon>
        <taxon>Pseudonocardiaceae</taxon>
        <taxon>Pseudonocardia</taxon>
    </lineage>
</organism>
<sequence length="103" mass="11362">MSEYATIYIGGPLNGTIAELVNGHWHPYRDDNGQDLDNGYENLVMTRKPAKERRNYYLAGLPGGDWGYVHLSLWDDYCGARPWLDAHDAALVAFADAGGMATG</sequence>
<name>A0ABW4F517_9PSEU</name>
<evidence type="ECO:0008006" key="3">
    <source>
        <dbReference type="Google" id="ProtNLM"/>
    </source>
</evidence>
<keyword evidence="2" id="KW-1185">Reference proteome</keyword>
<protein>
    <recommendedName>
        <fullName evidence="3">HNH endonuclease</fullName>
    </recommendedName>
</protein>
<gene>
    <name evidence="1" type="ORF">ACFSJD_27985</name>
</gene>
<evidence type="ECO:0000313" key="1">
    <source>
        <dbReference type="EMBL" id="MFD1521369.1"/>
    </source>
</evidence>
<dbReference type="EMBL" id="JBHUCO010000033">
    <property type="protein sequence ID" value="MFD1521369.1"/>
    <property type="molecule type" value="Genomic_DNA"/>
</dbReference>
<dbReference type="RefSeq" id="WP_344730206.1">
    <property type="nucleotide sequence ID" value="NZ_BAAAUS010000065.1"/>
</dbReference>
<proteinExistence type="predicted"/>
<comment type="caution">
    <text evidence="1">The sequence shown here is derived from an EMBL/GenBank/DDBJ whole genome shotgun (WGS) entry which is preliminary data.</text>
</comment>
<reference evidence="2" key="1">
    <citation type="journal article" date="2019" name="Int. J. Syst. Evol. Microbiol.">
        <title>The Global Catalogue of Microorganisms (GCM) 10K type strain sequencing project: providing services to taxonomists for standard genome sequencing and annotation.</title>
        <authorList>
            <consortium name="The Broad Institute Genomics Platform"/>
            <consortium name="The Broad Institute Genome Sequencing Center for Infectious Disease"/>
            <person name="Wu L."/>
            <person name="Ma J."/>
        </authorList>
    </citation>
    <scope>NUCLEOTIDE SEQUENCE [LARGE SCALE GENOMIC DNA]</scope>
    <source>
        <strain evidence="2">CCM 7043</strain>
    </source>
</reference>